<dbReference type="EMBL" id="QLLQ01000015">
    <property type="protein sequence ID" value="RAJ20609.1"/>
    <property type="molecule type" value="Genomic_DNA"/>
</dbReference>
<keyword evidence="1" id="KW-0812">Transmembrane</keyword>
<accession>A0A1A7R202</accession>
<feature type="transmembrane region" description="Helical" evidence="1">
    <location>
        <begin position="68"/>
        <end position="86"/>
    </location>
</feature>
<comment type="caution">
    <text evidence="2">The sequence shown here is derived from an EMBL/GenBank/DDBJ whole genome shotgun (WGS) entry which is preliminary data.</text>
</comment>
<dbReference type="STRING" id="49280.A9996_07985"/>
<dbReference type="SUPFAM" id="SSF48403">
    <property type="entry name" value="Ankyrin repeat"/>
    <property type="match status" value="1"/>
</dbReference>
<dbReference type="AlphaFoldDB" id="A0A1A7R202"/>
<feature type="transmembrane region" description="Helical" evidence="1">
    <location>
        <begin position="37"/>
        <end position="56"/>
    </location>
</feature>
<protein>
    <recommendedName>
        <fullName evidence="4">Ankyrin repeat protein</fullName>
    </recommendedName>
</protein>
<dbReference type="InterPro" id="IPR036770">
    <property type="entry name" value="Ankyrin_rpt-contain_sf"/>
</dbReference>
<dbReference type="RefSeq" id="WP_066433006.1">
    <property type="nucleotide sequence ID" value="NZ_LZRN01000012.1"/>
</dbReference>
<feature type="transmembrane region" description="Helical" evidence="1">
    <location>
        <begin position="5"/>
        <end position="25"/>
    </location>
</feature>
<evidence type="ECO:0008006" key="4">
    <source>
        <dbReference type="Google" id="ProtNLM"/>
    </source>
</evidence>
<evidence type="ECO:0000256" key="1">
    <source>
        <dbReference type="SAM" id="Phobius"/>
    </source>
</evidence>
<keyword evidence="1" id="KW-1133">Transmembrane helix</keyword>
<evidence type="ECO:0000313" key="2">
    <source>
        <dbReference type="EMBL" id="RAJ20609.1"/>
    </source>
</evidence>
<organism evidence="2 3">
    <name type="scientific">Gelidibacter algens</name>
    <dbReference type="NCBI Taxonomy" id="49280"/>
    <lineage>
        <taxon>Bacteria</taxon>
        <taxon>Pseudomonadati</taxon>
        <taxon>Bacteroidota</taxon>
        <taxon>Flavobacteriia</taxon>
        <taxon>Flavobacteriales</taxon>
        <taxon>Flavobacteriaceae</taxon>
        <taxon>Gelidibacter</taxon>
    </lineage>
</organism>
<dbReference type="Gene3D" id="1.25.40.20">
    <property type="entry name" value="Ankyrin repeat-containing domain"/>
    <property type="match status" value="1"/>
</dbReference>
<evidence type="ECO:0000313" key="3">
    <source>
        <dbReference type="Proteomes" id="UP000248987"/>
    </source>
</evidence>
<name>A0A1A7R202_9FLAO</name>
<gene>
    <name evidence="2" type="ORF">LX77_03134</name>
</gene>
<dbReference type="Proteomes" id="UP000248987">
    <property type="component" value="Unassembled WGS sequence"/>
</dbReference>
<proteinExistence type="predicted"/>
<keyword evidence="1" id="KW-0472">Membrane</keyword>
<keyword evidence="3" id="KW-1185">Reference proteome</keyword>
<reference evidence="2 3" key="1">
    <citation type="submission" date="2018-06" db="EMBL/GenBank/DDBJ databases">
        <title>Genomic Encyclopedia of Archaeal and Bacterial Type Strains, Phase II (KMG-II): from individual species to whole genera.</title>
        <authorList>
            <person name="Goeker M."/>
        </authorList>
    </citation>
    <scope>NUCLEOTIDE SEQUENCE [LARGE SCALE GENOMIC DNA]</scope>
    <source>
        <strain evidence="2 3">DSM 12408</strain>
    </source>
</reference>
<dbReference type="OrthoDB" id="941414at2"/>
<sequence>MLKILWILVGLNAIALIVLIIYYYVDTSDRNVDAIESGWFYVLVIVGLLVLLLAAVPLHYGHSAFSKVIGGFFAVLPLIIGLGILISNNLPSFKQEKSEAETYYKDKKQIAIASAIENNDTISLKGLIKEQNLNIQGIEVWGWPGLNYLQFAVRLKSNPELIRILIANGSDPTPALDEATQYLPPEIIADFLAAGANPNVHSLIDGYPVLFRMIGKSSKRENDIAILLMRSGANVNAKRENGFTPVMFAAYEVGTNVERADTWRVVRYLLEDANADYNYTTSNGYNLTNIIEKIIVDAQAEKITMPPDFDKVVVWLKQHNKDTMPAMEN</sequence>